<dbReference type="InterPro" id="IPR002123">
    <property type="entry name" value="Plipid/glycerol_acylTrfase"/>
</dbReference>
<dbReference type="CDD" id="cd07989">
    <property type="entry name" value="LPLAT_AGPAT-like"/>
    <property type="match status" value="1"/>
</dbReference>
<gene>
    <name evidence="6" type="ORF">OF850_19435</name>
</gene>
<comment type="caution">
    <text evidence="6">The sequence shown here is derived from an EMBL/GenBank/DDBJ whole genome shotgun (WGS) entry which is preliminary data.</text>
</comment>
<dbReference type="SMART" id="SM00563">
    <property type="entry name" value="PlsC"/>
    <property type="match status" value="1"/>
</dbReference>
<evidence type="ECO:0000313" key="6">
    <source>
        <dbReference type="EMBL" id="MCW8087785.1"/>
    </source>
</evidence>
<dbReference type="GO" id="GO:0016746">
    <property type="term" value="F:acyltransferase activity"/>
    <property type="evidence" value="ECO:0007669"/>
    <property type="project" value="UniProtKB-KW"/>
</dbReference>
<dbReference type="PANTHER" id="PTHR10434:SF40">
    <property type="entry name" value="1-ACYL-SN-GLYCEROL-3-PHOSPHATE ACYLTRANSFERASE"/>
    <property type="match status" value="1"/>
</dbReference>
<name>A0ABT3P0A3_9PROT</name>
<keyword evidence="2" id="KW-0808">Transferase</keyword>
<evidence type="ECO:0000256" key="2">
    <source>
        <dbReference type="ARBA" id="ARBA00022679"/>
    </source>
</evidence>
<reference evidence="6 7" key="1">
    <citation type="submission" date="2022-10" db="EMBL/GenBank/DDBJ databases">
        <title>Roseococcus glaciei nov., sp. nov., isolated from glacier.</title>
        <authorList>
            <person name="Liu Q."/>
            <person name="Xin Y.-H."/>
        </authorList>
    </citation>
    <scope>NUCLEOTIDE SEQUENCE [LARGE SCALE GENOMIC DNA]</scope>
    <source>
        <strain evidence="6 7">MDT2-1-1</strain>
    </source>
</reference>
<dbReference type="EMBL" id="JAPFQI010000021">
    <property type="protein sequence ID" value="MCW8087785.1"/>
    <property type="molecule type" value="Genomic_DNA"/>
</dbReference>
<feature type="domain" description="Phospholipid/glycerol acyltransferase" evidence="5">
    <location>
        <begin position="72"/>
        <end position="186"/>
    </location>
</feature>
<protein>
    <submittedName>
        <fullName evidence="6">1-acyl-sn-glycerol-3-phosphate acyltransferase</fullName>
    </submittedName>
</protein>
<keyword evidence="4" id="KW-0472">Membrane</keyword>
<evidence type="ECO:0000256" key="3">
    <source>
        <dbReference type="ARBA" id="ARBA00023315"/>
    </source>
</evidence>
<keyword evidence="4" id="KW-1133">Transmembrane helix</keyword>
<dbReference type="RefSeq" id="WP_301591990.1">
    <property type="nucleotide sequence ID" value="NZ_JAPFQI010000021.1"/>
</dbReference>
<dbReference type="PANTHER" id="PTHR10434">
    <property type="entry name" value="1-ACYL-SN-GLYCEROL-3-PHOSPHATE ACYLTRANSFERASE"/>
    <property type="match status" value="1"/>
</dbReference>
<dbReference type="Proteomes" id="UP001526430">
    <property type="component" value="Unassembled WGS sequence"/>
</dbReference>
<keyword evidence="7" id="KW-1185">Reference proteome</keyword>
<dbReference type="Pfam" id="PF01553">
    <property type="entry name" value="Acyltransferase"/>
    <property type="match status" value="1"/>
</dbReference>
<evidence type="ECO:0000256" key="4">
    <source>
        <dbReference type="SAM" id="Phobius"/>
    </source>
</evidence>
<feature type="transmembrane region" description="Helical" evidence="4">
    <location>
        <begin position="7"/>
        <end position="28"/>
    </location>
</feature>
<sequence length="231" mass="25739">MLALRSLLFNVLFFGLTATVGFLALPLFLGPNAFVRRMMHLWCGLMVRMLYVVCGTRVELRGREHLPASGPALIASKHQSTFDTFVWFALVPDVAFVMKRELFLLPIYGWYAKWTGHLGVDRTGGMAAMRKLMRDGKHAAAEGRQIVIFPEGTRTAPGERIPYQPGVQALAQTTGLPVTPVATNSGLFWPRRSFLKRPGTLRIHILPPLSGRGQLMERLEAAIEAEQARLD</sequence>
<comment type="pathway">
    <text evidence="1">Lipid metabolism.</text>
</comment>
<keyword evidence="3 6" id="KW-0012">Acyltransferase</keyword>
<evidence type="ECO:0000313" key="7">
    <source>
        <dbReference type="Proteomes" id="UP001526430"/>
    </source>
</evidence>
<proteinExistence type="predicted"/>
<keyword evidence="4" id="KW-0812">Transmembrane</keyword>
<organism evidence="6 7">
    <name type="scientific">Sabulicella glaciei</name>
    <dbReference type="NCBI Taxonomy" id="2984948"/>
    <lineage>
        <taxon>Bacteria</taxon>
        <taxon>Pseudomonadati</taxon>
        <taxon>Pseudomonadota</taxon>
        <taxon>Alphaproteobacteria</taxon>
        <taxon>Acetobacterales</taxon>
        <taxon>Acetobacteraceae</taxon>
        <taxon>Sabulicella</taxon>
    </lineage>
</organism>
<evidence type="ECO:0000259" key="5">
    <source>
        <dbReference type="SMART" id="SM00563"/>
    </source>
</evidence>
<evidence type="ECO:0000256" key="1">
    <source>
        <dbReference type="ARBA" id="ARBA00005189"/>
    </source>
</evidence>
<accession>A0ABT3P0A3</accession>
<dbReference type="SUPFAM" id="SSF69593">
    <property type="entry name" value="Glycerol-3-phosphate (1)-acyltransferase"/>
    <property type="match status" value="1"/>
</dbReference>